<reference evidence="2 3" key="1">
    <citation type="submission" date="2024-06" db="EMBL/GenBank/DDBJ databases">
        <title>The draft genome of Grus japonensis, version 3.</title>
        <authorList>
            <person name="Nabeshima K."/>
            <person name="Suzuki S."/>
            <person name="Onuma M."/>
        </authorList>
    </citation>
    <scope>NUCLEOTIDE SEQUENCE [LARGE SCALE GENOMIC DNA]</scope>
    <source>
        <strain evidence="2 3">451A</strain>
    </source>
</reference>
<evidence type="ECO:0000313" key="2">
    <source>
        <dbReference type="EMBL" id="GAB0181733.1"/>
    </source>
</evidence>
<dbReference type="CDD" id="cd01650">
    <property type="entry name" value="RT_nLTR_like"/>
    <property type="match status" value="1"/>
</dbReference>
<dbReference type="PRINTS" id="PR01345">
    <property type="entry name" value="CERVTRCPTASE"/>
</dbReference>
<dbReference type="PANTHER" id="PTHR33332">
    <property type="entry name" value="REVERSE TRANSCRIPTASE DOMAIN-CONTAINING PROTEIN"/>
    <property type="match status" value="1"/>
</dbReference>
<gene>
    <name evidence="2" type="ORF">GRJ2_000638600</name>
</gene>
<dbReference type="EMBL" id="BAAFJT010000002">
    <property type="protein sequence ID" value="GAB0181733.1"/>
    <property type="molecule type" value="Genomic_DNA"/>
</dbReference>
<dbReference type="AlphaFoldDB" id="A0ABC9W999"/>
<dbReference type="InterPro" id="IPR043502">
    <property type="entry name" value="DNA/RNA_pol_sf"/>
</dbReference>
<feature type="domain" description="Reverse transcriptase" evidence="1">
    <location>
        <begin position="28"/>
        <end position="292"/>
    </location>
</feature>
<sequence length="417" mass="47653">MGPDELHPRVLRELADEVARPLSIILEKSWQSGEVPADWKRGNITPIFRKGKKEDLGNYRPVSLTSVPGKIMEQTLLETVLRHMENKEVIGDSQHGFTKNKLCLTNLVAFYDGVTVLVDKGRAADIIYLDLCKAFDTVLHDILVSKLERHGLDGWTTRWIRNWLDDRTQRVVINGSMSKWRIVMSGVPQGSVLGPALFNIFVGDMDSGIECTLSKFADDTKLCGVVDKLEGRDAMQRDLDRLERWARANRMKFNKAKCKVLHMGRRNPKHNYRLGEEWIESSSEEKDLGVLIAEKLNMSQQCALAAQKANCVLGCIKRGVTSRSREVILPLYSTLVRPHLEYCVQLWGPQYRRDMELLERVQRRAMKLIGGLEHVSYEDRLRELGLFSLEKRRLWGDLIAALQYLKGPTGKLVRDCL</sequence>
<comment type="caution">
    <text evidence="2">The sequence shown here is derived from an EMBL/GenBank/DDBJ whole genome shotgun (WGS) entry which is preliminary data.</text>
</comment>
<evidence type="ECO:0000313" key="3">
    <source>
        <dbReference type="Proteomes" id="UP001623348"/>
    </source>
</evidence>
<dbReference type="SUPFAM" id="SSF56672">
    <property type="entry name" value="DNA/RNA polymerases"/>
    <property type="match status" value="1"/>
</dbReference>
<keyword evidence="3" id="KW-1185">Reference proteome</keyword>
<dbReference type="InterPro" id="IPR000477">
    <property type="entry name" value="RT_dom"/>
</dbReference>
<accession>A0ABC9W999</accession>
<dbReference type="Pfam" id="PF00078">
    <property type="entry name" value="RVT_1"/>
    <property type="match status" value="1"/>
</dbReference>
<proteinExistence type="predicted"/>
<protein>
    <submittedName>
        <fullName evidence="2">Mitochondrial enolase superfamily member 1</fullName>
    </submittedName>
</protein>
<dbReference type="Proteomes" id="UP001623348">
    <property type="component" value="Unassembled WGS sequence"/>
</dbReference>
<name>A0ABC9W999_GRUJA</name>
<evidence type="ECO:0000259" key="1">
    <source>
        <dbReference type="PROSITE" id="PS50878"/>
    </source>
</evidence>
<dbReference type="PROSITE" id="PS50878">
    <property type="entry name" value="RT_POL"/>
    <property type="match status" value="1"/>
</dbReference>
<organism evidence="2 3">
    <name type="scientific">Grus japonensis</name>
    <name type="common">Japanese crane</name>
    <name type="synonym">Red-crowned crane</name>
    <dbReference type="NCBI Taxonomy" id="30415"/>
    <lineage>
        <taxon>Eukaryota</taxon>
        <taxon>Metazoa</taxon>
        <taxon>Chordata</taxon>
        <taxon>Craniata</taxon>
        <taxon>Vertebrata</taxon>
        <taxon>Euteleostomi</taxon>
        <taxon>Archelosauria</taxon>
        <taxon>Archosauria</taxon>
        <taxon>Dinosauria</taxon>
        <taxon>Saurischia</taxon>
        <taxon>Theropoda</taxon>
        <taxon>Coelurosauria</taxon>
        <taxon>Aves</taxon>
        <taxon>Neognathae</taxon>
        <taxon>Neoaves</taxon>
        <taxon>Gruiformes</taxon>
        <taxon>Gruidae</taxon>
        <taxon>Grus</taxon>
    </lineage>
</organism>